<dbReference type="STRING" id="211165.GCA_000317285_01612"/>
<dbReference type="PANTHER" id="PTHR43877:SF2">
    <property type="entry name" value="AMINOALKYLPHOSPHONATE N-ACETYLTRANSFERASE-RELATED"/>
    <property type="match status" value="1"/>
</dbReference>
<dbReference type="InterPro" id="IPR000182">
    <property type="entry name" value="GNAT_dom"/>
</dbReference>
<accession>A0A3S0Y9J2</accession>
<dbReference type="Pfam" id="PF13508">
    <property type="entry name" value="Acetyltransf_7"/>
    <property type="match status" value="1"/>
</dbReference>
<dbReference type="OrthoDB" id="9794566at2"/>
<dbReference type="InterPro" id="IPR050832">
    <property type="entry name" value="Bact_Acetyltransf"/>
</dbReference>
<feature type="domain" description="N-acetyltransferase" evidence="3">
    <location>
        <begin position="2"/>
        <end position="155"/>
    </location>
</feature>
<evidence type="ECO:0000256" key="2">
    <source>
        <dbReference type="ARBA" id="ARBA00023315"/>
    </source>
</evidence>
<name>A0A3S0Y9J2_CHLFR</name>
<evidence type="ECO:0000313" key="4">
    <source>
        <dbReference type="EMBL" id="RUR79624.1"/>
    </source>
</evidence>
<dbReference type="AlphaFoldDB" id="A0A3S0Y9J2"/>
<keyword evidence="2" id="KW-0012">Acyltransferase</keyword>
<dbReference type="CDD" id="cd04301">
    <property type="entry name" value="NAT_SF"/>
    <property type="match status" value="1"/>
</dbReference>
<evidence type="ECO:0000259" key="3">
    <source>
        <dbReference type="PROSITE" id="PS51186"/>
    </source>
</evidence>
<dbReference type="EMBL" id="RSCJ01000012">
    <property type="protein sequence ID" value="RUR79624.1"/>
    <property type="molecule type" value="Genomic_DNA"/>
</dbReference>
<evidence type="ECO:0000256" key="1">
    <source>
        <dbReference type="ARBA" id="ARBA00022679"/>
    </source>
</evidence>
<dbReference type="PANTHER" id="PTHR43877">
    <property type="entry name" value="AMINOALKYLPHOSPHONATE N-ACETYLTRANSFERASE-RELATED-RELATED"/>
    <property type="match status" value="1"/>
</dbReference>
<organism evidence="4 5">
    <name type="scientific">Chlorogloeopsis fritschii PCC 6912</name>
    <dbReference type="NCBI Taxonomy" id="211165"/>
    <lineage>
        <taxon>Bacteria</taxon>
        <taxon>Bacillati</taxon>
        <taxon>Cyanobacteriota</taxon>
        <taxon>Cyanophyceae</taxon>
        <taxon>Nostocales</taxon>
        <taxon>Chlorogloeopsidaceae</taxon>
        <taxon>Chlorogloeopsis</taxon>
    </lineage>
</organism>
<dbReference type="Proteomes" id="UP000268857">
    <property type="component" value="Unassembled WGS sequence"/>
</dbReference>
<dbReference type="InterPro" id="IPR016181">
    <property type="entry name" value="Acyl_CoA_acyltransferase"/>
</dbReference>
<comment type="caution">
    <text evidence="4">The sequence shown here is derived from an EMBL/GenBank/DDBJ whole genome shotgun (WGS) entry which is preliminary data.</text>
</comment>
<sequence length="155" mass="17570">MLLIRPTISSDVPGILKLIAEIYAEYGCVLDAEKEDTHLLNPGDYFRANGGEFWVIEEKGNILATGAVLLHPDDAELKSLYVHPSLRRQGWGRRLVEIAIAHARGAEKLRLILWSDTRFTAAHQLYKHLGFQRIGMRELHDSNCSVEFGFEMLLL</sequence>
<dbReference type="PROSITE" id="PS51186">
    <property type="entry name" value="GNAT"/>
    <property type="match status" value="1"/>
</dbReference>
<dbReference type="RefSeq" id="WP_016877306.1">
    <property type="nucleotide sequence ID" value="NZ_AJLN01000051.1"/>
</dbReference>
<reference evidence="4 5" key="1">
    <citation type="journal article" date="2019" name="Genome Biol. Evol.">
        <title>Day and night: Metabolic profiles and evolutionary relationships of six axenic non-marine cyanobacteria.</title>
        <authorList>
            <person name="Will S.E."/>
            <person name="Henke P."/>
            <person name="Boedeker C."/>
            <person name="Huang S."/>
            <person name="Brinkmann H."/>
            <person name="Rohde M."/>
            <person name="Jarek M."/>
            <person name="Friedl T."/>
            <person name="Seufert S."/>
            <person name="Schumacher M."/>
            <person name="Overmann J."/>
            <person name="Neumann-Schaal M."/>
            <person name="Petersen J."/>
        </authorList>
    </citation>
    <scope>NUCLEOTIDE SEQUENCE [LARGE SCALE GENOMIC DNA]</scope>
    <source>
        <strain evidence="4 5">PCC 6912</strain>
    </source>
</reference>
<dbReference type="Gene3D" id="3.40.630.30">
    <property type="match status" value="1"/>
</dbReference>
<proteinExistence type="predicted"/>
<keyword evidence="5" id="KW-1185">Reference proteome</keyword>
<dbReference type="SUPFAM" id="SSF55729">
    <property type="entry name" value="Acyl-CoA N-acyltransferases (Nat)"/>
    <property type="match status" value="1"/>
</dbReference>
<keyword evidence="1" id="KW-0808">Transferase</keyword>
<dbReference type="GO" id="GO:0016747">
    <property type="term" value="F:acyltransferase activity, transferring groups other than amino-acyl groups"/>
    <property type="evidence" value="ECO:0007669"/>
    <property type="project" value="InterPro"/>
</dbReference>
<evidence type="ECO:0000313" key="5">
    <source>
        <dbReference type="Proteomes" id="UP000268857"/>
    </source>
</evidence>
<gene>
    <name evidence="4" type="ORF">PCC6912_31600</name>
</gene>
<protein>
    <recommendedName>
        <fullName evidence="3">N-acetyltransferase domain-containing protein</fullName>
    </recommendedName>
</protein>